<keyword evidence="1" id="KW-0862">Zinc</keyword>
<reference evidence="4" key="1">
    <citation type="submission" date="2019-12" db="EMBL/GenBank/DDBJ databases">
        <title>Genome sequencing and annotation of Brassica cretica.</title>
        <authorList>
            <person name="Studholme D.J."/>
            <person name="Sarris P.F."/>
        </authorList>
    </citation>
    <scope>NUCLEOTIDE SEQUENCE</scope>
    <source>
        <strain evidence="4">PFS-001/15</strain>
        <tissue evidence="4">Leaf</tissue>
    </source>
</reference>
<feature type="domain" description="CCHC-type" evidence="3">
    <location>
        <begin position="326"/>
        <end position="341"/>
    </location>
</feature>
<comment type="caution">
    <text evidence="4">The sequence shown here is derived from an EMBL/GenBank/DDBJ whole genome shotgun (WGS) entry which is preliminary data.</text>
</comment>
<feature type="domain" description="CCHC-type" evidence="3">
    <location>
        <begin position="294"/>
        <end position="308"/>
    </location>
</feature>
<evidence type="ECO:0000256" key="1">
    <source>
        <dbReference type="PROSITE-ProRule" id="PRU00047"/>
    </source>
</evidence>
<organism evidence="4 5">
    <name type="scientific">Brassica cretica</name>
    <name type="common">Mustard</name>
    <dbReference type="NCBI Taxonomy" id="69181"/>
    <lineage>
        <taxon>Eukaryota</taxon>
        <taxon>Viridiplantae</taxon>
        <taxon>Streptophyta</taxon>
        <taxon>Embryophyta</taxon>
        <taxon>Tracheophyta</taxon>
        <taxon>Spermatophyta</taxon>
        <taxon>Magnoliopsida</taxon>
        <taxon>eudicotyledons</taxon>
        <taxon>Gunneridae</taxon>
        <taxon>Pentapetalae</taxon>
        <taxon>rosids</taxon>
        <taxon>malvids</taxon>
        <taxon>Brassicales</taxon>
        <taxon>Brassicaceae</taxon>
        <taxon>Brassiceae</taxon>
        <taxon>Brassica</taxon>
    </lineage>
</organism>
<feature type="compositionally biased region" description="Basic and acidic residues" evidence="2">
    <location>
        <begin position="313"/>
        <end position="322"/>
    </location>
</feature>
<feature type="compositionally biased region" description="Polar residues" evidence="2">
    <location>
        <begin position="355"/>
        <end position="366"/>
    </location>
</feature>
<keyword evidence="1" id="KW-0863">Zinc-finger</keyword>
<dbReference type="Pfam" id="PF00098">
    <property type="entry name" value="zf-CCHC"/>
    <property type="match status" value="2"/>
</dbReference>
<feature type="region of interest" description="Disordered" evidence="2">
    <location>
        <begin position="134"/>
        <end position="173"/>
    </location>
</feature>
<proteinExistence type="predicted"/>
<dbReference type="EMBL" id="QGKW02000717">
    <property type="protein sequence ID" value="KAF2599456.1"/>
    <property type="molecule type" value="Genomic_DNA"/>
</dbReference>
<dbReference type="Gene3D" id="4.10.60.10">
    <property type="entry name" value="Zinc finger, CCHC-type"/>
    <property type="match status" value="1"/>
</dbReference>
<protein>
    <recommendedName>
        <fullName evidence="3">CCHC-type domain-containing protein</fullName>
    </recommendedName>
</protein>
<evidence type="ECO:0000313" key="5">
    <source>
        <dbReference type="Proteomes" id="UP000712281"/>
    </source>
</evidence>
<sequence>MVWGDTPVRSSDLRTSVSWLNEKVKGIRELRLNQDGVKGSLGELDDSLSRGQLVASSTQLGGVFRSEAVEWLLGWLWWLGTGAVGGSWEPVRGGYCRTDQTWTVVRERHREDSSHGKMCGEWVFIDKCEGTRKSKSRKGKEAAGASGPVGIDGTNPTQVLPTQTGLVNNETGEPLVPILPTEVQVDNLGEQHELEREEEAESSHAGDQAGRGTGKEELAEPSMCEVNSSVGQVTSSQAMAQATRRAAGTAAGVAQTTTAQRDTAEEGRTSSGRPECSKCGRRHGGECWKAMGACTRCGKMDHSARDCPGPEQSCRKGSSDGDTRGCHYCGKVGHFKRECPKLQAEQEKSRGEASKPSQSWGQTSTPRVYELSKDEDETKPLKAITELHRRVICLAMDGDFPTVRLRPSFDTRFSIELAFQCHRFEVNQLPVADVMPLLLKSSQSASREEAIEEMKDCRSMLQHWCRSTVMPEYELSIFYDR</sequence>
<gene>
    <name evidence="4" type="ORF">F2Q68_00010000</name>
</gene>
<evidence type="ECO:0000259" key="3">
    <source>
        <dbReference type="PROSITE" id="PS50158"/>
    </source>
</evidence>
<dbReference type="Proteomes" id="UP000712281">
    <property type="component" value="Unassembled WGS sequence"/>
</dbReference>
<keyword evidence="1" id="KW-0479">Metal-binding</keyword>
<feature type="region of interest" description="Disordered" evidence="2">
    <location>
        <begin position="343"/>
        <end position="375"/>
    </location>
</feature>
<feature type="region of interest" description="Disordered" evidence="2">
    <location>
        <begin position="302"/>
        <end position="322"/>
    </location>
</feature>
<dbReference type="SUPFAM" id="SSF57756">
    <property type="entry name" value="Retrovirus zinc finger-like domains"/>
    <property type="match status" value="1"/>
</dbReference>
<name>A0A8S9L1V9_BRACR</name>
<dbReference type="AlphaFoldDB" id="A0A8S9L1V9"/>
<feature type="compositionally biased region" description="Low complexity" evidence="2">
    <location>
        <begin position="237"/>
        <end position="261"/>
    </location>
</feature>
<evidence type="ECO:0000313" key="4">
    <source>
        <dbReference type="EMBL" id="KAF2599456.1"/>
    </source>
</evidence>
<feature type="compositionally biased region" description="Polar residues" evidence="2">
    <location>
        <begin position="154"/>
        <end position="171"/>
    </location>
</feature>
<dbReference type="PROSITE" id="PS50158">
    <property type="entry name" value="ZF_CCHC"/>
    <property type="match status" value="2"/>
</dbReference>
<feature type="compositionally biased region" description="Polar residues" evidence="2">
    <location>
        <begin position="225"/>
        <end position="236"/>
    </location>
</feature>
<dbReference type="InterPro" id="IPR036875">
    <property type="entry name" value="Znf_CCHC_sf"/>
</dbReference>
<feature type="region of interest" description="Disordered" evidence="2">
    <location>
        <begin position="191"/>
        <end position="281"/>
    </location>
</feature>
<evidence type="ECO:0000256" key="2">
    <source>
        <dbReference type="SAM" id="MobiDB-lite"/>
    </source>
</evidence>
<feature type="compositionally biased region" description="Basic and acidic residues" evidence="2">
    <location>
        <begin position="343"/>
        <end position="353"/>
    </location>
</feature>
<accession>A0A8S9L1V9</accession>
<dbReference type="GO" id="GO:0003676">
    <property type="term" value="F:nucleic acid binding"/>
    <property type="evidence" value="ECO:0007669"/>
    <property type="project" value="InterPro"/>
</dbReference>
<dbReference type="SMART" id="SM00343">
    <property type="entry name" value="ZnF_C2HC"/>
    <property type="match status" value="2"/>
</dbReference>
<dbReference type="InterPro" id="IPR001878">
    <property type="entry name" value="Znf_CCHC"/>
</dbReference>
<dbReference type="GO" id="GO:0008270">
    <property type="term" value="F:zinc ion binding"/>
    <property type="evidence" value="ECO:0007669"/>
    <property type="project" value="UniProtKB-KW"/>
</dbReference>